<dbReference type="AlphaFoldDB" id="A0A9W9VVQ5"/>
<dbReference type="EMBL" id="JAPZBS010000001">
    <property type="protein sequence ID" value="KAJ5390256.1"/>
    <property type="molecule type" value="Genomic_DNA"/>
</dbReference>
<evidence type="ECO:0000313" key="2">
    <source>
        <dbReference type="Proteomes" id="UP001147782"/>
    </source>
</evidence>
<reference evidence="1" key="2">
    <citation type="journal article" date="2023" name="IMA Fungus">
        <title>Comparative genomic study of the Penicillium genus elucidates a diverse pangenome and 15 lateral gene transfer events.</title>
        <authorList>
            <person name="Petersen C."/>
            <person name="Sorensen T."/>
            <person name="Nielsen M.R."/>
            <person name="Sondergaard T.E."/>
            <person name="Sorensen J.L."/>
            <person name="Fitzpatrick D.A."/>
            <person name="Frisvad J.C."/>
            <person name="Nielsen K.L."/>
        </authorList>
    </citation>
    <scope>NUCLEOTIDE SEQUENCE</scope>
    <source>
        <strain evidence="1">IBT 29864</strain>
    </source>
</reference>
<keyword evidence="2" id="KW-1185">Reference proteome</keyword>
<organism evidence="1 2">
    <name type="scientific">Penicillium cataractarum</name>
    <dbReference type="NCBI Taxonomy" id="2100454"/>
    <lineage>
        <taxon>Eukaryota</taxon>
        <taxon>Fungi</taxon>
        <taxon>Dikarya</taxon>
        <taxon>Ascomycota</taxon>
        <taxon>Pezizomycotina</taxon>
        <taxon>Eurotiomycetes</taxon>
        <taxon>Eurotiomycetidae</taxon>
        <taxon>Eurotiales</taxon>
        <taxon>Aspergillaceae</taxon>
        <taxon>Penicillium</taxon>
    </lineage>
</organism>
<proteinExistence type="predicted"/>
<reference evidence="1" key="1">
    <citation type="submission" date="2022-11" db="EMBL/GenBank/DDBJ databases">
        <authorList>
            <person name="Petersen C."/>
        </authorList>
    </citation>
    <scope>NUCLEOTIDE SEQUENCE</scope>
    <source>
        <strain evidence="1">IBT 29864</strain>
    </source>
</reference>
<dbReference type="Proteomes" id="UP001147782">
    <property type="component" value="Unassembled WGS sequence"/>
</dbReference>
<comment type="caution">
    <text evidence="1">The sequence shown here is derived from an EMBL/GenBank/DDBJ whole genome shotgun (WGS) entry which is preliminary data.</text>
</comment>
<protein>
    <submittedName>
        <fullName evidence="1">Uncharacterized protein</fullName>
    </submittedName>
</protein>
<dbReference type="GeneID" id="81433432"/>
<dbReference type="RefSeq" id="XP_056560984.1">
    <property type="nucleotide sequence ID" value="XM_056694255.1"/>
</dbReference>
<gene>
    <name evidence="1" type="ORF">N7496_001324</name>
</gene>
<evidence type="ECO:0000313" key="1">
    <source>
        <dbReference type="EMBL" id="KAJ5390256.1"/>
    </source>
</evidence>
<name>A0A9W9VVQ5_9EURO</name>
<accession>A0A9W9VVQ5</accession>
<dbReference type="OrthoDB" id="4364447at2759"/>
<sequence length="96" mass="10650">MLPVRLAWRVVIDLTAQQHNTTNATRMARGKTPPVIYEALKVQVRLACDVTPADGLDPKPIHEDQDTGFFVGKGVAVRSTHHFVGDSGRWAMDVRD</sequence>